<dbReference type="Gene3D" id="3.90.70.10">
    <property type="entry name" value="Cysteine proteinases"/>
    <property type="match status" value="1"/>
</dbReference>
<sequence length="243" mass="27127">MSRPDFESSTNHMVRNVPLYRQKRKFTCGPSSLMMVMSALDERYQPNETAELEIWREATTIHGGCGPVGLALALKRRGFAALVVVSHDGLFLKSRASQGGEVEVMQILQERDLAEAYQRCIPVHLGTYSLDDLSKWMAVGWYPIVMVSLEFEAKMITHWVVVTGTDADYVFFNDPLKDPAQEDASTRVDRASFANMTKFGPSRETAVILAGLPKMANVALPLPRIYAQHQPRPDMPGVTGPER</sequence>
<proteinExistence type="predicted"/>
<dbReference type="Proteomes" id="UP000297700">
    <property type="component" value="Unassembled WGS sequence"/>
</dbReference>
<accession>A0A4Y9KQ01</accession>
<evidence type="ECO:0000313" key="3">
    <source>
        <dbReference type="Proteomes" id="UP000297700"/>
    </source>
</evidence>
<evidence type="ECO:0000313" key="4">
    <source>
        <dbReference type="Proteomes" id="UP000298225"/>
    </source>
</evidence>
<dbReference type="Proteomes" id="UP000298225">
    <property type="component" value="Unassembled WGS sequence"/>
</dbReference>
<dbReference type="RefSeq" id="WP_126261398.1">
    <property type="nucleotide sequence ID" value="NZ_SPQS01000044.1"/>
</dbReference>
<dbReference type="AlphaFoldDB" id="A0A4Y9KQ01"/>
<reference evidence="2 3" key="2">
    <citation type="submission" date="2019-03" db="EMBL/GenBank/DDBJ databases">
        <title>Bradyrhizobium strains diversity.</title>
        <authorList>
            <person name="Urquiaga M.C.O."/>
            <person name="Hungria M."/>
            <person name="Delamuta J.R.M."/>
            <person name="Klepa M.S."/>
        </authorList>
    </citation>
    <scope>NUCLEOTIDE SEQUENCE [LARGE SCALE GENOMIC DNA]</scope>
    <source>
        <strain evidence="2 3">CNPSo 3426</strain>
    </source>
</reference>
<accession>A0A4Y9NN27</accession>
<evidence type="ECO:0008006" key="5">
    <source>
        <dbReference type="Google" id="ProtNLM"/>
    </source>
</evidence>
<gene>
    <name evidence="2" type="ORF">E4K64_37100</name>
    <name evidence="1" type="ORF">E4K66_37755</name>
</gene>
<dbReference type="EMBL" id="SPQU01000051">
    <property type="protein sequence ID" value="TFV29442.1"/>
    <property type="molecule type" value="Genomic_DNA"/>
</dbReference>
<name>A0A4Y9KQ01_9BRAD</name>
<organism evidence="1 4">
    <name type="scientific">Bradyrhizobium frederickii</name>
    <dbReference type="NCBI Taxonomy" id="2560054"/>
    <lineage>
        <taxon>Bacteria</taxon>
        <taxon>Pseudomonadati</taxon>
        <taxon>Pseudomonadota</taxon>
        <taxon>Alphaproteobacteria</taxon>
        <taxon>Hyphomicrobiales</taxon>
        <taxon>Nitrobacteraceae</taxon>
        <taxon>Bradyrhizobium</taxon>
    </lineage>
</organism>
<evidence type="ECO:0000313" key="2">
    <source>
        <dbReference type="EMBL" id="TFV68406.1"/>
    </source>
</evidence>
<dbReference type="InterPro" id="IPR021770">
    <property type="entry name" value="DUF3335"/>
</dbReference>
<comment type="caution">
    <text evidence="1">The sequence shown here is derived from an EMBL/GenBank/DDBJ whole genome shotgun (WGS) entry which is preliminary data.</text>
</comment>
<dbReference type="EMBL" id="SPQS01000044">
    <property type="protein sequence ID" value="TFV68406.1"/>
    <property type="molecule type" value="Genomic_DNA"/>
</dbReference>
<reference evidence="1 4" key="1">
    <citation type="submission" date="2019-03" db="EMBL/GenBank/DDBJ databases">
        <title>Bradyrhizobium strains diversity isolated from Chamaecrista fasciculata.</title>
        <authorList>
            <person name="Urquiaga M.C.O."/>
            <person name="Hungria M."/>
            <person name="Delamuta J.R.M."/>
        </authorList>
    </citation>
    <scope>NUCLEOTIDE SEQUENCE [LARGE SCALE GENOMIC DNA]</scope>
    <source>
        <strain evidence="1 4">CNPSo 3424</strain>
    </source>
</reference>
<dbReference type="Pfam" id="PF11814">
    <property type="entry name" value="DUF3335"/>
    <property type="match status" value="1"/>
</dbReference>
<protein>
    <recommendedName>
        <fullName evidence="5">Peptidase C39-like domain-containing protein</fullName>
    </recommendedName>
</protein>
<keyword evidence="4" id="KW-1185">Reference proteome</keyword>
<evidence type="ECO:0000313" key="1">
    <source>
        <dbReference type="EMBL" id="TFV29442.1"/>
    </source>
</evidence>
<dbReference type="OrthoDB" id="9803233at2"/>